<evidence type="ECO:0000256" key="7">
    <source>
        <dbReference type="PIRSR" id="PIRSR000137-2"/>
    </source>
</evidence>
<name>A0A316U7K7_9BASI</name>
<keyword evidence="4 7" id="KW-0274">FAD</keyword>
<dbReference type="Gene3D" id="3.30.560.10">
    <property type="entry name" value="Glucose Oxidase, domain 3"/>
    <property type="match status" value="1"/>
</dbReference>
<dbReference type="GO" id="GO:0050660">
    <property type="term" value="F:flavin adenine dinucleotide binding"/>
    <property type="evidence" value="ECO:0007669"/>
    <property type="project" value="InterPro"/>
</dbReference>
<keyword evidence="5" id="KW-0560">Oxidoreductase</keyword>
<dbReference type="Gene3D" id="3.50.50.60">
    <property type="entry name" value="FAD/NAD(P)-binding domain"/>
    <property type="match status" value="1"/>
</dbReference>
<dbReference type="InterPro" id="IPR012132">
    <property type="entry name" value="GMC_OxRdtase"/>
</dbReference>
<gene>
    <name evidence="11" type="ORF">BCV69DRAFT_272833</name>
</gene>
<dbReference type="PANTHER" id="PTHR11552">
    <property type="entry name" value="GLUCOSE-METHANOL-CHOLINE GMC OXIDOREDUCTASE"/>
    <property type="match status" value="1"/>
</dbReference>
<proteinExistence type="inferred from homology"/>
<evidence type="ECO:0000256" key="6">
    <source>
        <dbReference type="PIRSR" id="PIRSR000137-1"/>
    </source>
</evidence>
<dbReference type="InterPro" id="IPR007867">
    <property type="entry name" value="GMC_OxRtase_C"/>
</dbReference>
<organism evidence="11 12">
    <name type="scientific">Pseudomicrostroma glucosiphilum</name>
    <dbReference type="NCBI Taxonomy" id="1684307"/>
    <lineage>
        <taxon>Eukaryota</taxon>
        <taxon>Fungi</taxon>
        <taxon>Dikarya</taxon>
        <taxon>Basidiomycota</taxon>
        <taxon>Ustilaginomycotina</taxon>
        <taxon>Exobasidiomycetes</taxon>
        <taxon>Microstromatales</taxon>
        <taxon>Microstromatales incertae sedis</taxon>
        <taxon>Pseudomicrostroma</taxon>
    </lineage>
</organism>
<dbReference type="PROSITE" id="PS00623">
    <property type="entry name" value="GMC_OXRED_1"/>
    <property type="match status" value="1"/>
</dbReference>
<dbReference type="Proteomes" id="UP000245942">
    <property type="component" value="Unassembled WGS sequence"/>
</dbReference>
<feature type="binding site" evidence="7">
    <location>
        <begin position="105"/>
        <end position="108"/>
    </location>
    <ligand>
        <name>FAD</name>
        <dbReference type="ChEBI" id="CHEBI:57692"/>
    </ligand>
</feature>
<dbReference type="PANTHER" id="PTHR11552:SF201">
    <property type="entry name" value="GLUCOSE-METHANOL-CHOLINE OXIDOREDUCTASE N-TERMINAL DOMAIN-CONTAINING PROTEIN"/>
    <property type="match status" value="1"/>
</dbReference>
<dbReference type="PIRSF" id="PIRSF000137">
    <property type="entry name" value="Alcohol_oxidase"/>
    <property type="match status" value="1"/>
</dbReference>
<evidence type="ECO:0000313" key="11">
    <source>
        <dbReference type="EMBL" id="PWN18935.1"/>
    </source>
</evidence>
<dbReference type="InterPro" id="IPR036188">
    <property type="entry name" value="FAD/NAD-bd_sf"/>
</dbReference>
<feature type="active site" description="Proton acceptor" evidence="6">
    <location>
        <position position="581"/>
    </location>
</feature>
<dbReference type="Pfam" id="PF05199">
    <property type="entry name" value="GMC_oxred_C"/>
    <property type="match status" value="1"/>
</dbReference>
<reference evidence="11 12" key="1">
    <citation type="journal article" date="2018" name="Mol. Biol. Evol.">
        <title>Broad Genomic Sampling Reveals a Smut Pathogenic Ancestry of the Fungal Clade Ustilaginomycotina.</title>
        <authorList>
            <person name="Kijpornyongpan T."/>
            <person name="Mondo S.J."/>
            <person name="Barry K."/>
            <person name="Sandor L."/>
            <person name="Lee J."/>
            <person name="Lipzen A."/>
            <person name="Pangilinan J."/>
            <person name="LaButti K."/>
            <person name="Hainaut M."/>
            <person name="Henrissat B."/>
            <person name="Grigoriev I.V."/>
            <person name="Spatafora J.W."/>
            <person name="Aime M.C."/>
        </authorList>
    </citation>
    <scope>NUCLEOTIDE SEQUENCE [LARGE SCALE GENOMIC DNA]</scope>
    <source>
        <strain evidence="11 12">MCA 4718</strain>
    </source>
</reference>
<dbReference type="SUPFAM" id="SSF51905">
    <property type="entry name" value="FAD/NAD(P)-binding domain"/>
    <property type="match status" value="1"/>
</dbReference>
<evidence type="ECO:0000256" key="2">
    <source>
        <dbReference type="ARBA" id="ARBA00010790"/>
    </source>
</evidence>
<evidence type="ECO:0000256" key="3">
    <source>
        <dbReference type="ARBA" id="ARBA00022630"/>
    </source>
</evidence>
<dbReference type="GO" id="GO:0016614">
    <property type="term" value="F:oxidoreductase activity, acting on CH-OH group of donors"/>
    <property type="evidence" value="ECO:0007669"/>
    <property type="project" value="InterPro"/>
</dbReference>
<dbReference type="SUPFAM" id="SSF54373">
    <property type="entry name" value="FAD-linked reductases, C-terminal domain"/>
    <property type="match status" value="1"/>
</dbReference>
<evidence type="ECO:0000259" key="10">
    <source>
        <dbReference type="PROSITE" id="PS00624"/>
    </source>
</evidence>
<dbReference type="InterPro" id="IPR000172">
    <property type="entry name" value="GMC_OxRdtase_N"/>
</dbReference>
<evidence type="ECO:0000256" key="4">
    <source>
        <dbReference type="ARBA" id="ARBA00022827"/>
    </source>
</evidence>
<feature type="active site" description="Proton donor" evidence="6">
    <location>
        <position position="538"/>
    </location>
</feature>
<keyword evidence="12" id="KW-1185">Reference proteome</keyword>
<dbReference type="AlphaFoldDB" id="A0A316U7K7"/>
<dbReference type="RefSeq" id="XP_025346095.1">
    <property type="nucleotide sequence ID" value="XM_025490988.1"/>
</dbReference>
<comment type="similarity">
    <text evidence="2 8">Belongs to the GMC oxidoreductase family.</text>
</comment>
<evidence type="ECO:0000259" key="9">
    <source>
        <dbReference type="PROSITE" id="PS00623"/>
    </source>
</evidence>
<dbReference type="PROSITE" id="PS00624">
    <property type="entry name" value="GMC_OXRED_2"/>
    <property type="match status" value="1"/>
</dbReference>
<evidence type="ECO:0000256" key="1">
    <source>
        <dbReference type="ARBA" id="ARBA00001974"/>
    </source>
</evidence>
<dbReference type="STRING" id="1684307.A0A316U7K7"/>
<protein>
    <submittedName>
        <fullName evidence="11">Alcohol oxidase</fullName>
    </submittedName>
</protein>
<keyword evidence="3 8" id="KW-0285">Flavoprotein</keyword>
<sequence length="607" mass="66393">MATSRDTGVTPQDFESFDFVVVGGGTAGLALAARIAKSSSLSVGVLEAGLWRPEDPKINTPALIGQSLMDADYDWQLMTVPQSESNNREYAWPRGKILGGSSALNFLVWQRGSKHEFDAWAKFGNKGWDWEGLLPYFRHSATVVPPSSQLQKDNFAGLEEDAHGTDGPVSVAFSAWFTKPQQSWASALKEMGLNNNVDGLRGDNSGVWTSPATLDPKTGRRSYSASAHYEPNRGRENLKVLCGAEATQVILENGKAVGVKYMHGGKEYFVNAAKEVVLSGGSINSPALLELSGIGSTEALKSAGVVLKVELPGVGANLQEHLYCSSSYELVEGFETWCNLRQPDFASKAMESYNSQDVDRGILASAFSGFAFLPLQKYMSPQEIEEVRKEVDGHLKSGYYANELEKQSVREVLAQLDNQSIPRMEYIFAPGFFAHASAPKENKNYFSILSALQSPFSRGSIHITSADHSKKPAIDPRYFSVKADLKIMSKAMKNCDAVVESGHLKDLIVRRQDPDPAKYNSEEDFDEFVKDYAQTEYHHIGTCSMAPKSAGGVVDDRLRVYGVDGLRVVDASIMPLMPSSHIVAVVYAIAEKAAAMILEDHQLAAKY</sequence>
<dbReference type="Pfam" id="PF00732">
    <property type="entry name" value="GMC_oxred_N"/>
    <property type="match status" value="1"/>
</dbReference>
<feature type="domain" description="Glucose-methanol-choline oxidoreductase N-terminal" evidence="9">
    <location>
        <begin position="95"/>
        <end position="118"/>
    </location>
</feature>
<evidence type="ECO:0000256" key="8">
    <source>
        <dbReference type="RuleBase" id="RU003968"/>
    </source>
</evidence>
<accession>A0A316U7K7</accession>
<dbReference type="EMBL" id="KZ819333">
    <property type="protein sequence ID" value="PWN18935.1"/>
    <property type="molecule type" value="Genomic_DNA"/>
</dbReference>
<dbReference type="GeneID" id="37012722"/>
<evidence type="ECO:0000313" key="12">
    <source>
        <dbReference type="Proteomes" id="UP000245942"/>
    </source>
</evidence>
<evidence type="ECO:0000256" key="5">
    <source>
        <dbReference type="ARBA" id="ARBA00023002"/>
    </source>
</evidence>
<dbReference type="OrthoDB" id="269227at2759"/>
<feature type="domain" description="Glucose-methanol-choline oxidoreductase N-terminal" evidence="10">
    <location>
        <begin position="281"/>
        <end position="295"/>
    </location>
</feature>
<comment type="cofactor">
    <cofactor evidence="1 7">
        <name>FAD</name>
        <dbReference type="ChEBI" id="CHEBI:57692"/>
    </cofactor>
</comment>